<evidence type="ECO:0000256" key="6">
    <source>
        <dbReference type="SAM" id="Phobius"/>
    </source>
</evidence>
<feature type="transmembrane region" description="Helical" evidence="6">
    <location>
        <begin position="215"/>
        <end position="235"/>
    </location>
</feature>
<feature type="transmembrane region" description="Helical" evidence="6">
    <location>
        <begin position="87"/>
        <end position="108"/>
    </location>
</feature>
<evidence type="ECO:0000313" key="8">
    <source>
        <dbReference type="Proteomes" id="UP000799770"/>
    </source>
</evidence>
<accession>A0A6A5ZCT3</accession>
<dbReference type="InterPro" id="IPR005178">
    <property type="entry name" value="Ostalpha/TMEM184C"/>
</dbReference>
<dbReference type="AlphaFoldDB" id="A0A6A5ZCT3"/>
<evidence type="ECO:0000256" key="1">
    <source>
        <dbReference type="ARBA" id="ARBA00004141"/>
    </source>
</evidence>
<feature type="compositionally biased region" description="Basic and acidic residues" evidence="5">
    <location>
        <begin position="394"/>
        <end position="403"/>
    </location>
</feature>
<comment type="subcellular location">
    <subcellularLocation>
        <location evidence="1">Membrane</location>
        <topology evidence="1">Multi-pass membrane protein</topology>
    </subcellularLocation>
</comment>
<feature type="compositionally biased region" description="Basic and acidic residues" evidence="5">
    <location>
        <begin position="441"/>
        <end position="465"/>
    </location>
</feature>
<keyword evidence="2 6" id="KW-0812">Transmembrane</keyword>
<feature type="transmembrane region" description="Helical" evidence="6">
    <location>
        <begin position="50"/>
        <end position="75"/>
    </location>
</feature>
<reference evidence="7" key="1">
    <citation type="journal article" date="2020" name="Stud. Mycol.">
        <title>101 Dothideomycetes genomes: a test case for predicting lifestyles and emergence of pathogens.</title>
        <authorList>
            <person name="Haridas S."/>
            <person name="Albert R."/>
            <person name="Binder M."/>
            <person name="Bloem J."/>
            <person name="Labutti K."/>
            <person name="Salamov A."/>
            <person name="Andreopoulos B."/>
            <person name="Baker S."/>
            <person name="Barry K."/>
            <person name="Bills G."/>
            <person name="Bluhm B."/>
            <person name="Cannon C."/>
            <person name="Castanera R."/>
            <person name="Culley D."/>
            <person name="Daum C."/>
            <person name="Ezra D."/>
            <person name="Gonzalez J."/>
            <person name="Henrissat B."/>
            <person name="Kuo A."/>
            <person name="Liang C."/>
            <person name="Lipzen A."/>
            <person name="Lutzoni F."/>
            <person name="Magnuson J."/>
            <person name="Mondo S."/>
            <person name="Nolan M."/>
            <person name="Ohm R."/>
            <person name="Pangilinan J."/>
            <person name="Park H.-J."/>
            <person name="Ramirez L."/>
            <person name="Alfaro M."/>
            <person name="Sun H."/>
            <person name="Tritt A."/>
            <person name="Yoshinaga Y."/>
            <person name="Zwiers L.-H."/>
            <person name="Turgeon B."/>
            <person name="Goodwin S."/>
            <person name="Spatafora J."/>
            <person name="Crous P."/>
            <person name="Grigoriev I."/>
        </authorList>
    </citation>
    <scope>NUCLEOTIDE SEQUENCE</scope>
    <source>
        <strain evidence="7">CBS 627.86</strain>
    </source>
</reference>
<keyword evidence="8" id="KW-1185">Reference proteome</keyword>
<evidence type="ECO:0000256" key="4">
    <source>
        <dbReference type="ARBA" id="ARBA00023136"/>
    </source>
</evidence>
<evidence type="ECO:0000256" key="2">
    <source>
        <dbReference type="ARBA" id="ARBA00022692"/>
    </source>
</evidence>
<keyword evidence="3 6" id="KW-1133">Transmembrane helix</keyword>
<organism evidence="7 8">
    <name type="scientific">Lophiotrema nucula</name>
    <dbReference type="NCBI Taxonomy" id="690887"/>
    <lineage>
        <taxon>Eukaryota</taxon>
        <taxon>Fungi</taxon>
        <taxon>Dikarya</taxon>
        <taxon>Ascomycota</taxon>
        <taxon>Pezizomycotina</taxon>
        <taxon>Dothideomycetes</taxon>
        <taxon>Pleosporomycetidae</taxon>
        <taxon>Pleosporales</taxon>
        <taxon>Lophiotremataceae</taxon>
        <taxon>Lophiotrema</taxon>
    </lineage>
</organism>
<feature type="transmembrane region" description="Helical" evidence="6">
    <location>
        <begin position="255"/>
        <end position="273"/>
    </location>
</feature>
<dbReference type="PANTHER" id="PTHR23423">
    <property type="entry name" value="ORGANIC SOLUTE TRANSPORTER-RELATED"/>
    <property type="match status" value="1"/>
</dbReference>
<protein>
    <submittedName>
        <fullName evidence="7">Organic solute transporter Ostalpha-domain-containing protein</fullName>
    </submittedName>
</protein>
<dbReference type="Proteomes" id="UP000799770">
    <property type="component" value="Unassembled WGS sequence"/>
</dbReference>
<proteinExistence type="predicted"/>
<dbReference type="Pfam" id="PF03619">
    <property type="entry name" value="Solute_trans_a"/>
    <property type="match status" value="1"/>
</dbReference>
<gene>
    <name evidence="7" type="ORF">BDV96DRAFT_46526</name>
</gene>
<feature type="compositionally biased region" description="Pro residues" evidence="5">
    <location>
        <begin position="418"/>
        <end position="427"/>
    </location>
</feature>
<sequence length="480" mass="55458">MSHHHNLMDFQTYNPVYPRALFSSDKNFTCAYPLPGEHGAKLPIGITFKWLMKLITFTSFCISVVSAFLVAWRHLTRYTVPREQKQIIRIVFLPVFQNLIALLSITFYVDSIYIMPIHEVYEAFTIAALFALFLEYVCPNPKERPRYFDELQLYDRKKKPVPGGSLLWFNRTYALVFQYPLTKTLSAIAEIATQAGRVYCTNSLSPKYAHIYIDLINYLVIGGAISAVFHFYFRLKKEIPAHHHAAAKLWTFKGMVLFQFFQDILFGLFNGKIFKADPTHTYDDLYYGLPAMLIALESMLFGLAFHWSYSAREYHEEKREGAKRMSIWRAALDALNLSDMIWSIYIAFKLLILKSSDKGKGLGKFDWARHNYGGPKRQRTKGFDSVAFEPLNHQRNDSSERSWHAPPTEPYTSAEPQYAPPMGPRPPHSYSGSQYHGGYSELDHGSSNYDEHRDSLLRADPHMQRDPSPSRPAERPRDFV</sequence>
<feature type="region of interest" description="Disordered" evidence="5">
    <location>
        <begin position="394"/>
        <end position="480"/>
    </location>
</feature>
<feature type="transmembrane region" description="Helical" evidence="6">
    <location>
        <begin position="285"/>
        <end position="307"/>
    </location>
</feature>
<dbReference type="OrthoDB" id="5348404at2759"/>
<dbReference type="GO" id="GO:0016020">
    <property type="term" value="C:membrane"/>
    <property type="evidence" value="ECO:0007669"/>
    <property type="project" value="UniProtKB-SubCell"/>
</dbReference>
<name>A0A6A5ZCT3_9PLEO</name>
<keyword evidence="4 6" id="KW-0472">Membrane</keyword>
<evidence type="ECO:0000313" key="7">
    <source>
        <dbReference type="EMBL" id="KAF2116251.1"/>
    </source>
</evidence>
<dbReference type="SMART" id="SM01417">
    <property type="entry name" value="Solute_trans_a"/>
    <property type="match status" value="1"/>
</dbReference>
<evidence type="ECO:0000256" key="3">
    <source>
        <dbReference type="ARBA" id="ARBA00022989"/>
    </source>
</evidence>
<evidence type="ECO:0000256" key="5">
    <source>
        <dbReference type="SAM" id="MobiDB-lite"/>
    </source>
</evidence>
<feature type="compositionally biased region" description="Low complexity" evidence="5">
    <location>
        <begin position="428"/>
        <end position="440"/>
    </location>
</feature>
<dbReference type="EMBL" id="ML977321">
    <property type="protein sequence ID" value="KAF2116251.1"/>
    <property type="molecule type" value="Genomic_DNA"/>
</dbReference>